<dbReference type="AlphaFoldDB" id="A0A558R5U8"/>
<accession>A0A558R5U8</accession>
<dbReference type="EMBL" id="VNIM01000029">
    <property type="protein sequence ID" value="TVV74692.1"/>
    <property type="molecule type" value="Genomic_DNA"/>
</dbReference>
<dbReference type="OrthoDB" id="981660at2"/>
<evidence type="ECO:0000313" key="2">
    <source>
        <dbReference type="Proteomes" id="UP000318681"/>
    </source>
</evidence>
<keyword evidence="2" id="KW-1185">Reference proteome</keyword>
<evidence type="ECO:0000313" key="1">
    <source>
        <dbReference type="EMBL" id="TVV74692.1"/>
    </source>
</evidence>
<reference evidence="1 2" key="1">
    <citation type="submission" date="2019-07" db="EMBL/GenBank/DDBJ databases">
        <title>Sphingomonas solaris sp. nov., isolated from a solar panel from Boston, Massachusetts.</title>
        <authorList>
            <person name="Tanner K."/>
            <person name="Pascual J."/>
            <person name="Mancuso C."/>
            <person name="Pereto J."/>
            <person name="Khalil A."/>
            <person name="Vilanova C."/>
        </authorList>
    </citation>
    <scope>NUCLEOTIDE SEQUENCE [LARGE SCALE GENOMIC DNA]</scope>
    <source>
        <strain evidence="1 2">R4DWN</strain>
    </source>
</reference>
<comment type="caution">
    <text evidence="1">The sequence shown here is derived from an EMBL/GenBank/DDBJ whole genome shotgun (WGS) entry which is preliminary data.</text>
</comment>
<name>A0A558R5U8_9SPHN</name>
<organism evidence="1 2">
    <name type="scientific">Alterirhizorhabdus solaris</name>
    <dbReference type="NCBI Taxonomy" id="2529389"/>
    <lineage>
        <taxon>Bacteria</taxon>
        <taxon>Pseudomonadati</taxon>
        <taxon>Pseudomonadota</taxon>
        <taxon>Alphaproteobacteria</taxon>
        <taxon>Sphingomonadales</taxon>
        <taxon>Rhizorhabdaceae</taxon>
        <taxon>Alterirhizorhabdus</taxon>
    </lineage>
</organism>
<protein>
    <submittedName>
        <fullName evidence="1">Uncharacterized protein</fullName>
    </submittedName>
</protein>
<sequence length="300" mass="32845">MSDITGGLIADLNRQKKHAENLAAREKAERDGLDKLPTIASLCLARPLYDAVETDSRVYLRMLRGEPVQFDAFCTGCGTTSIFKDQLSRGGGAGSSQANDWMLQPGQFNIIVFCQRAGHKYTFCFDYRDSKLLKFGQMPSLEDVAGQDIRKYAPLLRDGYFGELKRATGLASHGIGIGSFVYLRRIFEKLISDHHTTLEKSGKAVEGFATLRMEDKIGALKDVLPPALVKNKAAYSILSSGIHALDEDTCRSYFPVVRAAIIEILEQDLRAREEAKAAAALEVEIARLAGAVKSAAGPVK</sequence>
<proteinExistence type="predicted"/>
<gene>
    <name evidence="1" type="ORF">FOY91_08995</name>
</gene>
<dbReference type="RefSeq" id="WP_145150278.1">
    <property type="nucleotide sequence ID" value="NZ_VNIM01000029.1"/>
</dbReference>
<dbReference type="Proteomes" id="UP000318681">
    <property type="component" value="Unassembled WGS sequence"/>
</dbReference>